<keyword evidence="2 7" id="KW-0812">Transmembrane</keyword>
<evidence type="ECO:0000256" key="2">
    <source>
        <dbReference type="ARBA" id="ARBA00022692"/>
    </source>
</evidence>
<gene>
    <name evidence="7" type="primary">mltG</name>
    <name evidence="8" type="ORF">EIW28_09095</name>
</gene>
<dbReference type="Gene3D" id="3.30.1490.480">
    <property type="entry name" value="Endolytic murein transglycosylase"/>
    <property type="match status" value="1"/>
</dbReference>
<name>A0A426V1B2_9ACTN</name>
<dbReference type="GO" id="GO:0008932">
    <property type="term" value="F:lytic endotransglycosylase activity"/>
    <property type="evidence" value="ECO:0007669"/>
    <property type="project" value="UniProtKB-UniRule"/>
</dbReference>
<evidence type="ECO:0000256" key="1">
    <source>
        <dbReference type="ARBA" id="ARBA00022475"/>
    </source>
</evidence>
<dbReference type="AlphaFoldDB" id="A0A426V1B2"/>
<comment type="catalytic activity">
    <reaction evidence="7">
        <text>a peptidoglycan chain = a peptidoglycan chain with N-acetyl-1,6-anhydromuramyl-[peptide] at the reducing end + a peptidoglycan chain with N-acetylglucosamine at the non-reducing end.</text>
        <dbReference type="EC" id="4.2.2.29"/>
    </reaction>
</comment>
<dbReference type="GO" id="GO:0009252">
    <property type="term" value="P:peptidoglycan biosynthetic process"/>
    <property type="evidence" value="ECO:0007669"/>
    <property type="project" value="UniProtKB-UniRule"/>
</dbReference>
<protein>
    <recommendedName>
        <fullName evidence="7">Endolytic murein transglycosylase</fullName>
        <ecNumber evidence="7">4.2.2.29</ecNumber>
    </recommendedName>
    <alternativeName>
        <fullName evidence="7">Peptidoglycan lytic transglycosylase</fullName>
    </alternativeName>
    <alternativeName>
        <fullName evidence="7">Peptidoglycan polymerization terminase</fullName>
    </alternativeName>
</protein>
<dbReference type="HAMAP" id="MF_02065">
    <property type="entry name" value="MltG"/>
    <property type="match status" value="1"/>
</dbReference>
<comment type="caution">
    <text evidence="8">The sequence shown here is derived from an EMBL/GenBank/DDBJ whole genome shotgun (WGS) entry which is preliminary data.</text>
</comment>
<feature type="transmembrane region" description="Helical" evidence="7">
    <location>
        <begin position="37"/>
        <end position="59"/>
    </location>
</feature>
<evidence type="ECO:0000256" key="4">
    <source>
        <dbReference type="ARBA" id="ARBA00023136"/>
    </source>
</evidence>
<feature type="site" description="Important for catalytic activity" evidence="7">
    <location>
        <position position="295"/>
    </location>
</feature>
<dbReference type="GO" id="GO:0005886">
    <property type="term" value="C:plasma membrane"/>
    <property type="evidence" value="ECO:0007669"/>
    <property type="project" value="UniProtKB-SubCell"/>
</dbReference>
<comment type="similarity">
    <text evidence="7">Belongs to the transglycosylase MltG family.</text>
</comment>
<keyword evidence="1 7" id="KW-1003">Cell membrane</keyword>
<keyword evidence="6 7" id="KW-0961">Cell wall biogenesis/degradation</keyword>
<dbReference type="EC" id="4.2.2.29" evidence="7"/>
<keyword evidence="3 7" id="KW-1133">Transmembrane helix</keyword>
<proteinExistence type="inferred from homology"/>
<comment type="function">
    <text evidence="7">Functions as a peptidoglycan terminase that cleaves nascent peptidoglycan strands endolytically to terminate their elongation.</text>
</comment>
<dbReference type="Proteomes" id="UP000277256">
    <property type="component" value="Unassembled WGS sequence"/>
</dbReference>
<evidence type="ECO:0000256" key="7">
    <source>
        <dbReference type="HAMAP-Rule" id="MF_02065"/>
    </source>
</evidence>
<dbReference type="GO" id="GO:0071555">
    <property type="term" value="P:cell wall organization"/>
    <property type="evidence" value="ECO:0007669"/>
    <property type="project" value="UniProtKB-KW"/>
</dbReference>
<accession>A0A426V1B2</accession>
<keyword evidence="4 7" id="KW-0472">Membrane</keyword>
<evidence type="ECO:0000256" key="3">
    <source>
        <dbReference type="ARBA" id="ARBA00022989"/>
    </source>
</evidence>
<evidence type="ECO:0000313" key="8">
    <source>
        <dbReference type="EMBL" id="RRS00689.1"/>
    </source>
</evidence>
<sequence length="433" mass="47563">MVGPAAEVEDRMLGDFRTEDDRAAAPRSHRRKDSGKSLIAMTLVVALFGVIGVGGWWAYNNIVKDYFVAEDFTGDGNGNQVVVTVEQGWLVSDIADHLYEQGVIASAKAFLNASEDDGDSGTTIQPGSYAMEEEMSAAAALEFMTDPANLTLDHVVIPEGKRSFEIYEILSEYTGVPVADFEAAAQDPEALGVDPVWFEGFSDRQVKSVEGFLFPSAYEFDETWTAAEMLEAMVTRFNETIAEIGFMEKLASIEDPDPDYDPGAMENQTFYPPTNGEFEIYPWMALQIASIVQSESGIASDDPKIAQVMYNKMYLNPYDHEQTNCNCFESEAIWNYGRLLNGEDAITSGEDIDWGSVMRDPDNPWSPSAPEHAGYLPSAISNPGAAALESAVSPEAGDWLFFVTAYDDGSALFAETYEEHQDNIEVAEENGIQ</sequence>
<keyword evidence="9" id="KW-1185">Reference proteome</keyword>
<comment type="subcellular location">
    <subcellularLocation>
        <location evidence="7">Cell membrane</location>
        <topology evidence="7">Single-pass membrane protein</topology>
    </subcellularLocation>
</comment>
<evidence type="ECO:0000256" key="5">
    <source>
        <dbReference type="ARBA" id="ARBA00023239"/>
    </source>
</evidence>
<keyword evidence="5 7" id="KW-0456">Lyase</keyword>
<dbReference type="Pfam" id="PF02618">
    <property type="entry name" value="YceG"/>
    <property type="match status" value="1"/>
</dbReference>
<dbReference type="PANTHER" id="PTHR30518:SF2">
    <property type="entry name" value="ENDOLYTIC MUREIN TRANSGLYCOSYLASE"/>
    <property type="match status" value="1"/>
</dbReference>
<organism evidence="8 9">
    <name type="scientific">Glycomyces terrestris</name>
    <dbReference type="NCBI Taxonomy" id="2493553"/>
    <lineage>
        <taxon>Bacteria</taxon>
        <taxon>Bacillati</taxon>
        <taxon>Actinomycetota</taxon>
        <taxon>Actinomycetes</taxon>
        <taxon>Glycomycetales</taxon>
        <taxon>Glycomycetaceae</taxon>
        <taxon>Glycomyces</taxon>
    </lineage>
</organism>
<dbReference type="PANTHER" id="PTHR30518">
    <property type="entry name" value="ENDOLYTIC MUREIN TRANSGLYCOSYLASE"/>
    <property type="match status" value="1"/>
</dbReference>
<dbReference type="InterPro" id="IPR003770">
    <property type="entry name" value="MLTG-like"/>
</dbReference>
<dbReference type="EMBL" id="RSEB01000002">
    <property type="protein sequence ID" value="RRS00689.1"/>
    <property type="molecule type" value="Genomic_DNA"/>
</dbReference>
<reference evidence="8 9" key="1">
    <citation type="submission" date="2018-12" db="EMBL/GenBank/DDBJ databases">
        <title>Glycomyces sp. YIM 121974 draft genome.</title>
        <authorList>
            <person name="Li Q."/>
        </authorList>
    </citation>
    <scope>NUCLEOTIDE SEQUENCE [LARGE SCALE GENOMIC DNA]</scope>
    <source>
        <strain evidence="8 9">YIM 121974</strain>
    </source>
</reference>
<evidence type="ECO:0000313" key="9">
    <source>
        <dbReference type="Proteomes" id="UP000277256"/>
    </source>
</evidence>
<evidence type="ECO:0000256" key="6">
    <source>
        <dbReference type="ARBA" id="ARBA00023316"/>
    </source>
</evidence>